<evidence type="ECO:0000256" key="4">
    <source>
        <dbReference type="SAM" id="Coils"/>
    </source>
</evidence>
<dbReference type="PROSITE" id="PS50885">
    <property type="entry name" value="HAMP"/>
    <property type="match status" value="1"/>
</dbReference>
<keyword evidence="6" id="KW-0812">Transmembrane</keyword>
<dbReference type="RefSeq" id="WP_167094341.1">
    <property type="nucleotide sequence ID" value="NZ_WHJG01000080.1"/>
</dbReference>
<feature type="transmembrane region" description="Helical" evidence="6">
    <location>
        <begin position="192"/>
        <end position="212"/>
    </location>
</feature>
<dbReference type="InterPro" id="IPR004089">
    <property type="entry name" value="MCPsignal_dom"/>
</dbReference>
<protein>
    <submittedName>
        <fullName evidence="9">HAMP domain-containing protein</fullName>
    </submittedName>
</protein>
<dbReference type="PROSITE" id="PS50111">
    <property type="entry name" value="CHEMOTAXIS_TRANSDUC_2"/>
    <property type="match status" value="1"/>
</dbReference>
<dbReference type="PANTHER" id="PTHR43531:SF14">
    <property type="entry name" value="METHYL-ACCEPTING CHEMOTAXIS PROTEIN I-RELATED"/>
    <property type="match status" value="1"/>
</dbReference>
<feature type="region of interest" description="Disordered" evidence="5">
    <location>
        <begin position="526"/>
        <end position="576"/>
    </location>
</feature>
<dbReference type="SUPFAM" id="SSF58104">
    <property type="entry name" value="Methyl-accepting chemotaxis protein (MCP) signaling domain"/>
    <property type="match status" value="1"/>
</dbReference>
<organism evidence="9 10">
    <name type="scientific">Massilia frigida</name>
    <dbReference type="NCBI Taxonomy" id="2609281"/>
    <lineage>
        <taxon>Bacteria</taxon>
        <taxon>Pseudomonadati</taxon>
        <taxon>Pseudomonadota</taxon>
        <taxon>Betaproteobacteria</taxon>
        <taxon>Burkholderiales</taxon>
        <taxon>Oxalobacteraceae</taxon>
        <taxon>Telluria group</taxon>
        <taxon>Massilia</taxon>
    </lineage>
</organism>
<dbReference type="PRINTS" id="PR00260">
    <property type="entry name" value="CHEMTRNSDUCR"/>
</dbReference>
<dbReference type="EMBL" id="WHJG01000080">
    <property type="protein sequence ID" value="NHZ84066.1"/>
    <property type="molecule type" value="Genomic_DNA"/>
</dbReference>
<evidence type="ECO:0000256" key="2">
    <source>
        <dbReference type="ARBA" id="ARBA00029447"/>
    </source>
</evidence>
<dbReference type="InterPro" id="IPR047347">
    <property type="entry name" value="YvaQ-like_sensor"/>
</dbReference>
<dbReference type="PANTHER" id="PTHR43531">
    <property type="entry name" value="PROTEIN ICFG"/>
    <property type="match status" value="1"/>
</dbReference>
<comment type="similarity">
    <text evidence="2">Belongs to the methyl-accepting chemotaxis (MCP) protein family.</text>
</comment>
<evidence type="ECO:0000259" key="7">
    <source>
        <dbReference type="PROSITE" id="PS50111"/>
    </source>
</evidence>
<dbReference type="SMART" id="SM00283">
    <property type="entry name" value="MA"/>
    <property type="match status" value="1"/>
</dbReference>
<dbReference type="InterPro" id="IPR051310">
    <property type="entry name" value="MCP_chemotaxis"/>
</dbReference>
<evidence type="ECO:0000256" key="5">
    <source>
        <dbReference type="SAM" id="MobiDB-lite"/>
    </source>
</evidence>
<feature type="compositionally biased region" description="Pro residues" evidence="5">
    <location>
        <begin position="530"/>
        <end position="540"/>
    </location>
</feature>
<proteinExistence type="inferred from homology"/>
<evidence type="ECO:0000256" key="3">
    <source>
        <dbReference type="PROSITE-ProRule" id="PRU00284"/>
    </source>
</evidence>
<dbReference type="InterPro" id="IPR024478">
    <property type="entry name" value="HlyB_4HB_MCP"/>
</dbReference>
<evidence type="ECO:0000256" key="1">
    <source>
        <dbReference type="ARBA" id="ARBA00022481"/>
    </source>
</evidence>
<accession>A0ABX0NKB7</accession>
<dbReference type="Pfam" id="PF00672">
    <property type="entry name" value="HAMP"/>
    <property type="match status" value="1"/>
</dbReference>
<sequence length="576" mass="61013">MTIFSNMKISSRLGLGFGTLLLLIITLAWLGFSRIQEVQGRLEETTGATMVKIKLANTMRDSVRASADAVRNLALLIEENPAEVDMARIVSERKKYDEAAAALSKFPMHDAGKSLLARVADLRQRSGPLIDDVLTLSKEQKNAEGTAVWRTKLHPEELKWQTALEEMVAMQDSFAGTEATGARAAYESTARLLLILTVLAVAFGASVAFLIVRAITGPLRKAMDVSHAVAAGNLSVQIDETKGESEMSQLMRALSDMKNNLVTIVGGVRQSAERVACASGEIANGNSELSARTEAQASALEETSSSMEELNSTLQQNADHAAQANQFAQKAAEVAVKGGDVVSEVVGTMKEINESSKQIAEITSVIDGIAFQTNILALNAAVEAARAGEQGRGFAVVASEVRSLAQRSAEAAKQIKSLITASVERVERGTTLVNQAGVTMSEIVTSIKSVSDIITEITAATAEQNAGIGQISQAVNEMDHTTQQNAALVEESAAAAASLQQEAQQLVAAMAVFNLDANHAVRVASAQMPAPKPRAAPPKRVPLARTDRATAKSNPAVLPSRATASGPNQAADWDEY</sequence>
<dbReference type="Proteomes" id="UP000621455">
    <property type="component" value="Unassembled WGS sequence"/>
</dbReference>
<evidence type="ECO:0000259" key="8">
    <source>
        <dbReference type="PROSITE" id="PS50885"/>
    </source>
</evidence>
<keyword evidence="3" id="KW-0807">Transducer</keyword>
<keyword evidence="1" id="KW-0488">Methylation</keyword>
<dbReference type="InterPro" id="IPR004090">
    <property type="entry name" value="Chemotax_Me-accpt_rcpt"/>
</dbReference>
<dbReference type="InterPro" id="IPR003660">
    <property type="entry name" value="HAMP_dom"/>
</dbReference>
<feature type="coiled-coil region" evidence="4">
    <location>
        <begin position="471"/>
        <end position="509"/>
    </location>
</feature>
<evidence type="ECO:0000256" key="6">
    <source>
        <dbReference type="SAM" id="Phobius"/>
    </source>
</evidence>
<keyword evidence="10" id="KW-1185">Reference proteome</keyword>
<keyword evidence="4" id="KW-0175">Coiled coil</keyword>
<gene>
    <name evidence="9" type="ORF">F2P44_33105</name>
</gene>
<dbReference type="Pfam" id="PF12729">
    <property type="entry name" value="4HB_MCP_1"/>
    <property type="match status" value="1"/>
</dbReference>
<keyword evidence="6" id="KW-0472">Membrane</keyword>
<name>A0ABX0NKB7_9BURK</name>
<dbReference type="CDD" id="cd06225">
    <property type="entry name" value="HAMP"/>
    <property type="match status" value="1"/>
</dbReference>
<dbReference type="Pfam" id="PF00015">
    <property type="entry name" value="MCPsignal"/>
    <property type="match status" value="1"/>
</dbReference>
<feature type="domain" description="HAMP" evidence="8">
    <location>
        <begin position="213"/>
        <end position="266"/>
    </location>
</feature>
<dbReference type="Gene3D" id="1.10.287.950">
    <property type="entry name" value="Methyl-accepting chemotaxis protein"/>
    <property type="match status" value="1"/>
</dbReference>
<reference evidence="9 10" key="1">
    <citation type="submission" date="2019-10" db="EMBL/GenBank/DDBJ databases">
        <title>Taxonomy of Antarctic Massilia spp.: description of Massilia rubra sp. nov., Massilia aquatica sp. nov., Massilia mucilaginosa sp. nov., Massilia frigida sp. nov. isolated from streams, lakes and regoliths.</title>
        <authorList>
            <person name="Holochova P."/>
            <person name="Sedlacek I."/>
            <person name="Kralova S."/>
            <person name="Maslanova I."/>
            <person name="Busse H.-J."/>
            <person name="Stankova E."/>
            <person name="Vrbovska V."/>
            <person name="Kovarovic V."/>
            <person name="Bartak M."/>
            <person name="Svec P."/>
            <person name="Pantucek R."/>
        </authorList>
    </citation>
    <scope>NUCLEOTIDE SEQUENCE [LARGE SCALE GENOMIC DNA]</scope>
    <source>
        <strain evidence="9 10">CCM 8695</strain>
    </source>
</reference>
<dbReference type="SMART" id="SM00304">
    <property type="entry name" value="HAMP"/>
    <property type="match status" value="1"/>
</dbReference>
<dbReference type="CDD" id="cd19411">
    <property type="entry name" value="MCP2201-like_sensor"/>
    <property type="match status" value="1"/>
</dbReference>
<evidence type="ECO:0000313" key="9">
    <source>
        <dbReference type="EMBL" id="NHZ84066.1"/>
    </source>
</evidence>
<evidence type="ECO:0000313" key="10">
    <source>
        <dbReference type="Proteomes" id="UP000621455"/>
    </source>
</evidence>
<feature type="domain" description="Methyl-accepting transducer" evidence="7">
    <location>
        <begin position="271"/>
        <end position="500"/>
    </location>
</feature>
<dbReference type="CDD" id="cd11386">
    <property type="entry name" value="MCP_signal"/>
    <property type="match status" value="1"/>
</dbReference>
<comment type="caution">
    <text evidence="9">The sequence shown here is derived from an EMBL/GenBank/DDBJ whole genome shotgun (WGS) entry which is preliminary data.</text>
</comment>
<keyword evidence="6" id="KW-1133">Transmembrane helix</keyword>